<keyword evidence="2" id="KW-0472">Membrane</keyword>
<gene>
    <name evidence="4" type="ORF">H9734_02205</name>
</gene>
<dbReference type="PANTHER" id="PTHR34351">
    <property type="entry name" value="SLR1927 PROTEIN-RELATED"/>
    <property type="match status" value="1"/>
</dbReference>
<evidence type="ECO:0000313" key="5">
    <source>
        <dbReference type="Proteomes" id="UP000886890"/>
    </source>
</evidence>
<evidence type="ECO:0000313" key="4">
    <source>
        <dbReference type="EMBL" id="HIX76400.1"/>
    </source>
</evidence>
<keyword evidence="2" id="KW-1133">Transmembrane helix</keyword>
<proteinExistence type="predicted"/>
<accession>A0A9D1XEC4</accession>
<feature type="transmembrane region" description="Helical" evidence="2">
    <location>
        <begin position="27"/>
        <end position="44"/>
    </location>
</feature>
<dbReference type="Pfam" id="PF01882">
    <property type="entry name" value="DUF58"/>
    <property type="match status" value="1"/>
</dbReference>
<evidence type="ECO:0000256" key="2">
    <source>
        <dbReference type="SAM" id="Phobius"/>
    </source>
</evidence>
<comment type="caution">
    <text evidence="4">The sequence shown here is derived from an EMBL/GenBank/DDBJ whole genome shotgun (WGS) entry which is preliminary data.</text>
</comment>
<evidence type="ECO:0000256" key="1">
    <source>
        <dbReference type="SAM" id="MobiDB-lite"/>
    </source>
</evidence>
<dbReference type="Proteomes" id="UP000886890">
    <property type="component" value="Unassembled WGS sequence"/>
</dbReference>
<protein>
    <submittedName>
        <fullName evidence="4">DUF58 domain-containing protein</fullName>
    </submittedName>
</protein>
<reference evidence="4" key="2">
    <citation type="submission" date="2021-04" db="EMBL/GenBank/DDBJ databases">
        <authorList>
            <person name="Gilroy R."/>
        </authorList>
    </citation>
    <scope>NUCLEOTIDE SEQUENCE</scope>
    <source>
        <strain evidence="4">CHK183-1962</strain>
    </source>
</reference>
<dbReference type="InterPro" id="IPR002881">
    <property type="entry name" value="DUF58"/>
</dbReference>
<dbReference type="PANTHER" id="PTHR34351:SF1">
    <property type="entry name" value="SLR1927 PROTEIN"/>
    <property type="match status" value="1"/>
</dbReference>
<evidence type="ECO:0000259" key="3">
    <source>
        <dbReference type="Pfam" id="PF01882"/>
    </source>
</evidence>
<dbReference type="AlphaFoldDB" id="A0A9D1XEC4"/>
<feature type="region of interest" description="Disordered" evidence="1">
    <location>
        <begin position="306"/>
        <end position="345"/>
    </location>
</feature>
<dbReference type="EMBL" id="DXEK01000037">
    <property type="protein sequence ID" value="HIX76400.1"/>
    <property type="molecule type" value="Genomic_DNA"/>
</dbReference>
<name>A0A9D1XEC4_9FIRM</name>
<sequence length="386" mass="43516">MGRKIIYAALILASLGGYVMFDGAVLLAAACFLFLLGAILLVTLRIQKAGCWMEAVREKDTAVQGERAEASFRFINRSAFPVARALVQFRFSDNRVPSDAESRKTEIQAKSRSELQISCKVSSEHSGVRTVRVEKIQLYDFLQIFSCRISPPQPVEVYILPPLHQVEVAVKEQWADGGSEETDDTRKGDDPSVISQIREYQPGDSMRGIHWKLSARMGQWMVREYGRTVSRPKVLLRLDDRPNGTADPAQLDGFYAAAASLMYTFCRAKIPCETVWTEGNGERSFPVSSEEELYETLRQLVKSQGAEKRRVDSVPGRNFRSRYADNGENGKPSSGGDGETPGIRWEQRKELRLDIERRLWEGKRCVTEVPPADADDGKWEMLKIEL</sequence>
<reference evidence="4" key="1">
    <citation type="journal article" date="2021" name="PeerJ">
        <title>Extensive microbial diversity within the chicken gut microbiome revealed by metagenomics and culture.</title>
        <authorList>
            <person name="Gilroy R."/>
            <person name="Ravi A."/>
            <person name="Getino M."/>
            <person name="Pursley I."/>
            <person name="Horton D.L."/>
            <person name="Alikhan N.F."/>
            <person name="Baker D."/>
            <person name="Gharbi K."/>
            <person name="Hall N."/>
            <person name="Watson M."/>
            <person name="Adriaenssens E.M."/>
            <person name="Foster-Nyarko E."/>
            <person name="Jarju S."/>
            <person name="Secka A."/>
            <person name="Antonio M."/>
            <person name="Oren A."/>
            <person name="Chaudhuri R.R."/>
            <person name="La Ragione R."/>
            <person name="Hildebrand F."/>
            <person name="Pallen M.J."/>
        </authorList>
    </citation>
    <scope>NUCLEOTIDE SEQUENCE</scope>
    <source>
        <strain evidence="4">CHK183-1962</strain>
    </source>
</reference>
<organism evidence="4 5">
    <name type="scientific">Candidatus Fusicatenibacter merdavium</name>
    <dbReference type="NCBI Taxonomy" id="2838600"/>
    <lineage>
        <taxon>Bacteria</taxon>
        <taxon>Bacillati</taxon>
        <taxon>Bacillota</taxon>
        <taxon>Clostridia</taxon>
        <taxon>Lachnospirales</taxon>
        <taxon>Lachnospiraceae</taxon>
        <taxon>Fusicatenibacter</taxon>
    </lineage>
</organism>
<feature type="region of interest" description="Disordered" evidence="1">
    <location>
        <begin position="174"/>
        <end position="193"/>
    </location>
</feature>
<keyword evidence="2" id="KW-0812">Transmembrane</keyword>
<feature type="domain" description="DUF58" evidence="3">
    <location>
        <begin position="196"/>
        <end position="264"/>
    </location>
</feature>